<dbReference type="Pfam" id="PF02375">
    <property type="entry name" value="JmjN"/>
    <property type="match status" value="1"/>
</dbReference>
<dbReference type="EMBL" id="KQ090289">
    <property type="protein sequence ID" value="KMS97894.1"/>
    <property type="molecule type" value="Genomic_DNA"/>
</dbReference>
<dbReference type="InterPro" id="IPR019787">
    <property type="entry name" value="Znf_PHD-finger"/>
</dbReference>
<feature type="domain" description="JmjN" evidence="11">
    <location>
        <begin position="33"/>
        <end position="74"/>
    </location>
</feature>
<dbReference type="Pfam" id="PF08429">
    <property type="entry name" value="PLU-1"/>
    <property type="match status" value="2"/>
</dbReference>
<evidence type="ECO:0000259" key="9">
    <source>
        <dbReference type="PROSITE" id="PS50016"/>
    </source>
</evidence>
<keyword evidence="2" id="KW-0479">Metal-binding</keyword>
<evidence type="ECO:0000256" key="1">
    <source>
        <dbReference type="ARBA" id="ARBA00004123"/>
    </source>
</evidence>
<dbReference type="GO" id="GO:0008270">
    <property type="term" value="F:zinc ion binding"/>
    <property type="evidence" value="ECO:0007669"/>
    <property type="project" value="UniProtKB-KW"/>
</dbReference>
<keyword evidence="6" id="KW-0539">Nucleus</keyword>
<dbReference type="PROSITE" id="PS01359">
    <property type="entry name" value="ZF_PHD_1"/>
    <property type="match status" value="2"/>
</dbReference>
<dbReference type="InterPro" id="IPR011011">
    <property type="entry name" value="Znf_FYVE_PHD"/>
</dbReference>
<evidence type="ECO:0000313" key="13">
    <source>
        <dbReference type="EMBL" id="KMS97894.1"/>
    </source>
</evidence>
<evidence type="ECO:0000259" key="11">
    <source>
        <dbReference type="PROSITE" id="PS51183"/>
    </source>
</evidence>
<dbReference type="GO" id="GO:0000785">
    <property type="term" value="C:chromatin"/>
    <property type="evidence" value="ECO:0007669"/>
    <property type="project" value="TreeGrafter"/>
</dbReference>
<evidence type="ECO:0000256" key="8">
    <source>
        <dbReference type="SAM" id="MobiDB-lite"/>
    </source>
</evidence>
<dbReference type="Pfam" id="PF02373">
    <property type="entry name" value="JmjC"/>
    <property type="match status" value="1"/>
</dbReference>
<dbReference type="Gene3D" id="3.30.40.10">
    <property type="entry name" value="Zinc/RING finger domain, C3HC4 (zinc finger)"/>
    <property type="match status" value="2"/>
</dbReference>
<dbReference type="Gene3D" id="2.60.120.650">
    <property type="entry name" value="Cupin"/>
    <property type="match status" value="3"/>
</dbReference>
<dbReference type="Pfam" id="PF02928">
    <property type="entry name" value="zf-C5HC2"/>
    <property type="match status" value="1"/>
</dbReference>
<organism evidence="13 14">
    <name type="scientific">Beta vulgaris subsp. vulgaris</name>
    <name type="common">Beet</name>
    <dbReference type="NCBI Taxonomy" id="3555"/>
    <lineage>
        <taxon>Eukaryota</taxon>
        <taxon>Viridiplantae</taxon>
        <taxon>Streptophyta</taxon>
        <taxon>Embryophyta</taxon>
        <taxon>Tracheophyta</taxon>
        <taxon>Spermatophyta</taxon>
        <taxon>Magnoliopsida</taxon>
        <taxon>eudicotyledons</taxon>
        <taxon>Gunneridae</taxon>
        <taxon>Pentapetalae</taxon>
        <taxon>Caryophyllales</taxon>
        <taxon>Chenopodiaceae</taxon>
        <taxon>Betoideae</taxon>
        <taxon>Beta</taxon>
    </lineage>
</organism>
<dbReference type="Gramene" id="KMS97894">
    <property type="protein sequence ID" value="KMS97894"/>
    <property type="gene ID" value="BVRB_5g123230"/>
</dbReference>
<protein>
    <recommendedName>
        <fullName evidence="15">Lysine-specific demethylase 5B</fullName>
    </recommendedName>
</protein>
<evidence type="ECO:0000256" key="6">
    <source>
        <dbReference type="ARBA" id="ARBA00023242"/>
    </source>
</evidence>
<dbReference type="PANTHER" id="PTHR10694:SF133">
    <property type="entry name" value="LYSINE-SPECIFIC DEMETHYLASE JMJ17"/>
    <property type="match status" value="1"/>
</dbReference>
<dbReference type="CDD" id="cd16100">
    <property type="entry name" value="ARID"/>
    <property type="match status" value="1"/>
</dbReference>
<evidence type="ECO:0008006" key="15">
    <source>
        <dbReference type="Google" id="ProtNLM"/>
    </source>
</evidence>
<dbReference type="CDD" id="cd15489">
    <property type="entry name" value="PHD_SF"/>
    <property type="match status" value="1"/>
</dbReference>
<dbReference type="SMART" id="SM00501">
    <property type="entry name" value="BRIGHT"/>
    <property type="match status" value="1"/>
</dbReference>
<dbReference type="OrthoDB" id="1678912at2759"/>
<dbReference type="SMART" id="SM00558">
    <property type="entry name" value="JmjC"/>
    <property type="match status" value="1"/>
</dbReference>
<dbReference type="PANTHER" id="PTHR10694">
    <property type="entry name" value="LYSINE-SPECIFIC DEMETHYLASE"/>
    <property type="match status" value="1"/>
</dbReference>
<dbReference type="SUPFAM" id="SSF46774">
    <property type="entry name" value="ARID-like"/>
    <property type="match status" value="1"/>
</dbReference>
<keyword evidence="5" id="KW-0862">Zinc</keyword>
<feature type="region of interest" description="Disordered" evidence="8">
    <location>
        <begin position="1755"/>
        <end position="1801"/>
    </location>
</feature>
<evidence type="ECO:0000256" key="2">
    <source>
        <dbReference type="ARBA" id="ARBA00022723"/>
    </source>
</evidence>
<dbReference type="SMART" id="SM00545">
    <property type="entry name" value="JmjN"/>
    <property type="match status" value="1"/>
</dbReference>
<evidence type="ECO:0000256" key="7">
    <source>
        <dbReference type="PROSITE-ProRule" id="PRU00146"/>
    </source>
</evidence>
<comment type="subcellular location">
    <subcellularLocation>
        <location evidence="1">Nucleus</location>
    </subcellularLocation>
</comment>
<dbReference type="KEGG" id="bvg:104907854"/>
<dbReference type="PROSITE" id="PS51011">
    <property type="entry name" value="ARID"/>
    <property type="match status" value="1"/>
</dbReference>
<dbReference type="SUPFAM" id="SSF51197">
    <property type="entry name" value="Clavaminate synthase-like"/>
    <property type="match status" value="1"/>
</dbReference>
<dbReference type="GO" id="GO:0005634">
    <property type="term" value="C:nucleus"/>
    <property type="evidence" value="ECO:0007669"/>
    <property type="project" value="UniProtKB-SubCell"/>
</dbReference>
<dbReference type="InterPro" id="IPR036431">
    <property type="entry name" value="ARID_dom_sf"/>
</dbReference>
<sequence>MGKGRPRAVERGGGLGQVSASCSTDGVMNITPAPVYYPTEEEFKDPLEFIYKIRPDAEPFGICKIVPPKNWKPPFALDLNSFSFPTKTQAIHQLQARPASCDSKTFELEYNRFLEAHCGGRKSRRKVVFEGEELDLCKLFNAAKRFGGYDKVAKEKKWGDVFRFVRPRSKISECAKHVLGQLYLENLYDYEEYYNELNNGKSKGCKRGMHNDDNRRDQKKRQKNDSGDAVKVAKPQKQEEHDQICEQCKSGLHGEVMLLCDRCNKGWHIYCLSPPLETIPPGNWYCLECLNSDKDSFGFVPGKCLSLEAFRKVADRTRKKWFGSASCSRMQLEKKFWDIVQGSLGEVEVMYGSDLDTSIYGSGFPRLNDKKPESVDAEVWNEFCNSPWNLNNLPKWRGSMLRAVHHSIAGVMVPWLYIGMLFSAFCWHFEDHCFYSMNYHHWGEPKCWYSVPGSEASAFEKVMRSCLPDLFDAQPDLLFQLVTMLNPSVLQENGVPVYSVLQEPGNFVITFPRSYHGGFNLGLNCAEAVNFAPADWLPHGGFGSELYKLYHKPAVLSHEELLCVAVKIGCDAKVAPYMNKELLRVFSNEKIWREQLWKKGLIKTSVMSPKKHPDNVGSEEDPTCIICQQYLYLSAVVCHCRPSTFVCLEHWERLCECNPKKRRLLYRHSIAELDELLGMTENVISGSTYNPQRKDLPGRNTCYTDSGSLTKKVKGKQFSLAQLAEEWLLNSCKIFHLPFSSSAYASSLKEAQQFLWAGPEMDPVRDVVKKLVQAKDWAEDIRMSLSAVESWSKNGESDMDKVHFEHINKLLKHDPVPCNEPGSCKLKDYAEAARMLVQDINDVLSKHTLSMAELENLHKRTSSFPIYVKESERLAEKVSSLKVWLHNVKKCVQETCPAAIDIDFLRQLKAEMSELQLHVPENEKLLELSGKAEQCQAQCNELLKGSITLEKLELLIKEFGELVVSIPEFKLLQQYHVDTVSWISRFNNVLLKTNEQEHEENVVEELRRIQKDGSGLRVQVDELALVDDELSKACCRENALKVRRTEVEIDFVKQVLSEAAVLQIEKEELFVCLSEMLAAAMSWEERTREILAVESKLEDFEDAIRTSKDISVILPSLPTVKNAVSAANSWLESSKPFLQSSLLSTSPSNAVLSFEDLKEQASCLKFLKVNLAEKSLIETVLRKCEEWRCCACSSIKDVEELLNRMGFFDRLHSDVILDIEQLKTKVESVANAGHFLGFDFPEISELHNAASTLKWCSKVVSYCFKSPSREDVNNLIREMKDLPTGYAGAFVYTSLIDAVSWLKRASEILTASSTGGIRRFHVTDAEDILTKSQDMLVNFAAVTVQLEHAISRHKFWQEKVWAFFSDDTSERSWSSLLQLKELGKDAFNCAELDMILSEFETVQKWKQRGEEVVGYSVGDVMTLLSSLLKIKQSLHRSLYIYEKSRGWKVRYFCIGCASNCDDQEFITCSTCKDCYHLRCLIPKSVISNNVEEYTCPYCVLVDSGSICRSRDSPLRYKGKQPQLERLVELSSDAKKFTTRLEENDVLQEILDQALACRGCLSEIVDSSLAFFEKDVSSISGKLTIALKALDVAGVCDSLAVHKFDQALARNSWRIRAFKLVENSQKPGMQQVQRHLKEGSAINVPPEDYFRQKLVEAKQAGIQWAERAKKAGSDNGDLELVKVFELIAEGKNLRIHFEKELKLLQARSVLYCICRRPYDQRPMIACDECDEWYHFDCVNLVSPPDVYICPACKPQMEGKVPESPSIKRERSQSAKDSEPQTPSPRHVESRWRPKKRKPSTKRIIAADSSRSLLCSSGFDRLLWRNRKPSRRTVKKRTELGSLSPFFLLHQ</sequence>
<dbReference type="eggNOG" id="KOG1246">
    <property type="taxonomic scope" value="Eukaryota"/>
</dbReference>
<keyword evidence="4 7" id="KW-0863">Zinc-finger</keyword>
<feature type="domain" description="ARID" evidence="10">
    <location>
        <begin position="100"/>
        <end position="195"/>
    </location>
</feature>
<feature type="domain" description="JmjC" evidence="12">
    <location>
        <begin position="382"/>
        <end position="548"/>
    </location>
</feature>
<feature type="domain" description="PHD-type" evidence="9">
    <location>
        <begin position="1708"/>
        <end position="1754"/>
    </location>
</feature>
<dbReference type="OMA" id="LWAGHEM"/>
<evidence type="ECO:0000256" key="4">
    <source>
        <dbReference type="ARBA" id="ARBA00022771"/>
    </source>
</evidence>
<proteinExistence type="predicted"/>
<evidence type="ECO:0000256" key="5">
    <source>
        <dbReference type="ARBA" id="ARBA00022833"/>
    </source>
</evidence>
<dbReference type="SMART" id="SM00249">
    <property type="entry name" value="PHD"/>
    <property type="match status" value="3"/>
</dbReference>
<evidence type="ECO:0000259" key="12">
    <source>
        <dbReference type="PROSITE" id="PS51184"/>
    </source>
</evidence>
<dbReference type="PROSITE" id="PS51184">
    <property type="entry name" value="JMJC"/>
    <property type="match status" value="1"/>
</dbReference>
<dbReference type="InterPro" id="IPR001606">
    <property type="entry name" value="ARID_dom"/>
</dbReference>
<evidence type="ECO:0000259" key="10">
    <source>
        <dbReference type="PROSITE" id="PS51011"/>
    </source>
</evidence>
<reference evidence="13 14" key="1">
    <citation type="journal article" date="2014" name="Nature">
        <title>The genome of the recently domesticated crop plant sugar beet (Beta vulgaris).</title>
        <authorList>
            <person name="Dohm J.C."/>
            <person name="Minoche A.E."/>
            <person name="Holtgrawe D."/>
            <person name="Capella-Gutierrez S."/>
            <person name="Zakrzewski F."/>
            <person name="Tafer H."/>
            <person name="Rupp O."/>
            <person name="Sorensen T.R."/>
            <person name="Stracke R."/>
            <person name="Reinhardt R."/>
            <person name="Goesmann A."/>
            <person name="Kraft T."/>
            <person name="Schulz B."/>
            <person name="Stadler P.F."/>
            <person name="Schmidt T."/>
            <person name="Gabaldon T."/>
            <person name="Lehrach H."/>
            <person name="Weisshaar B."/>
            <person name="Himmelbauer H."/>
        </authorList>
    </citation>
    <scope>NUCLEOTIDE SEQUENCE [LARGE SCALE GENOMIC DNA]</scope>
    <source>
        <tissue evidence="13">Taproot</tissue>
    </source>
</reference>
<dbReference type="SUPFAM" id="SSF57903">
    <property type="entry name" value="FYVE/PHD zinc finger"/>
    <property type="match status" value="3"/>
</dbReference>
<accession>A0A0J8B999</accession>
<dbReference type="InterPro" id="IPR003349">
    <property type="entry name" value="JmjN"/>
</dbReference>
<dbReference type="InterPro" id="IPR003347">
    <property type="entry name" value="JmjC_dom"/>
</dbReference>
<dbReference type="InterPro" id="IPR004198">
    <property type="entry name" value="Znf_C5HC2"/>
</dbReference>
<dbReference type="Pfam" id="PF00628">
    <property type="entry name" value="PHD"/>
    <property type="match status" value="2"/>
</dbReference>
<feature type="region of interest" description="Disordered" evidence="8">
    <location>
        <begin position="204"/>
        <end position="235"/>
    </location>
</feature>
<dbReference type="InterPro" id="IPR019786">
    <property type="entry name" value="Zinc_finger_PHD-type_CS"/>
</dbReference>
<dbReference type="PROSITE" id="PS51257">
    <property type="entry name" value="PROKAR_LIPOPROTEIN"/>
    <property type="match status" value="1"/>
</dbReference>
<feature type="domain" description="PHD-type" evidence="9">
    <location>
        <begin position="242"/>
        <end position="292"/>
    </location>
</feature>
<dbReference type="InterPro" id="IPR001965">
    <property type="entry name" value="Znf_PHD"/>
</dbReference>
<keyword evidence="3" id="KW-0677">Repeat</keyword>
<dbReference type="InterPro" id="IPR013637">
    <property type="entry name" value="Lys_sp_deMease-like_dom"/>
</dbReference>
<evidence type="ECO:0000256" key="3">
    <source>
        <dbReference type="ARBA" id="ARBA00022737"/>
    </source>
</evidence>
<gene>
    <name evidence="13" type="ORF">BVRB_5g123230</name>
</gene>
<dbReference type="FunFam" id="2.60.120.650:FF:000078">
    <property type="entry name" value="Predicted protein"/>
    <property type="match status" value="1"/>
</dbReference>
<dbReference type="FunFam" id="2.60.120.650:FF:000042">
    <property type="entry name" value="Transcription factor jumonji (JmjC) domain-containing protein"/>
    <property type="match status" value="1"/>
</dbReference>
<dbReference type="GO" id="GO:0032452">
    <property type="term" value="F:histone demethylase activity"/>
    <property type="evidence" value="ECO:0007669"/>
    <property type="project" value="TreeGrafter"/>
</dbReference>
<dbReference type="PROSITE" id="PS50016">
    <property type="entry name" value="ZF_PHD_2"/>
    <property type="match status" value="2"/>
</dbReference>
<dbReference type="Proteomes" id="UP000035740">
    <property type="component" value="Unassembled WGS sequence"/>
</dbReference>
<dbReference type="GO" id="GO:0003677">
    <property type="term" value="F:DNA binding"/>
    <property type="evidence" value="ECO:0007669"/>
    <property type="project" value="InterPro"/>
</dbReference>
<evidence type="ECO:0000313" key="14">
    <source>
        <dbReference type="Proteomes" id="UP000035740"/>
    </source>
</evidence>
<name>A0A0J8B999_BETVV</name>
<dbReference type="GO" id="GO:0010468">
    <property type="term" value="P:regulation of gene expression"/>
    <property type="evidence" value="ECO:0007669"/>
    <property type="project" value="UniProtKB-ARBA"/>
</dbReference>
<dbReference type="InterPro" id="IPR013083">
    <property type="entry name" value="Znf_RING/FYVE/PHD"/>
</dbReference>
<keyword evidence="14" id="KW-1185">Reference proteome</keyword>
<dbReference type="SMART" id="SM01014">
    <property type="entry name" value="ARID"/>
    <property type="match status" value="1"/>
</dbReference>
<dbReference type="CDD" id="cd15543">
    <property type="entry name" value="PHD_RSF1"/>
    <property type="match status" value="1"/>
</dbReference>
<dbReference type="Pfam" id="PF01388">
    <property type="entry name" value="ARID"/>
    <property type="match status" value="1"/>
</dbReference>
<dbReference type="PROSITE" id="PS51183">
    <property type="entry name" value="JMJN"/>
    <property type="match status" value="1"/>
</dbReference>
<feature type="compositionally biased region" description="Basic and acidic residues" evidence="8">
    <location>
        <begin position="1764"/>
        <end position="1777"/>
    </location>
</feature>